<protein>
    <recommendedName>
        <fullName evidence="4">Lipase</fullName>
    </recommendedName>
</protein>
<dbReference type="PANTHER" id="PTHR32015">
    <property type="entry name" value="FASTING INDUCED LIPASE"/>
    <property type="match status" value="1"/>
</dbReference>
<dbReference type="GO" id="GO:0016298">
    <property type="term" value="F:lipase activity"/>
    <property type="evidence" value="ECO:0007669"/>
    <property type="project" value="TreeGrafter"/>
</dbReference>
<reference evidence="3" key="1">
    <citation type="submission" date="2010-08" db="EMBL/GenBank/DDBJ databases">
        <authorList>
            <consortium name="Caenorhabditis japonica Sequencing Consortium"/>
            <person name="Wilson R.K."/>
        </authorList>
    </citation>
    <scope>NUCLEOTIDE SEQUENCE [LARGE SCALE GENOMIC DNA]</scope>
    <source>
        <strain evidence="3">DF5081</strain>
    </source>
</reference>
<dbReference type="SUPFAM" id="SSF53474">
    <property type="entry name" value="alpha/beta-Hydrolases"/>
    <property type="match status" value="1"/>
</dbReference>
<feature type="chain" id="PRO_5035907803" description="Lipase" evidence="1">
    <location>
        <begin position="17"/>
        <end position="336"/>
    </location>
</feature>
<dbReference type="Pfam" id="PF01674">
    <property type="entry name" value="Lipase_2"/>
    <property type="match status" value="1"/>
</dbReference>
<keyword evidence="1" id="KW-0732">Signal</keyword>
<reference evidence="2" key="2">
    <citation type="submission" date="2022-06" db="UniProtKB">
        <authorList>
            <consortium name="EnsemblMetazoa"/>
        </authorList>
    </citation>
    <scope>IDENTIFICATION</scope>
    <source>
        <strain evidence="2">DF5081</strain>
    </source>
</reference>
<name>A0A8R1HK75_CAEJA</name>
<dbReference type="EnsemblMetazoa" id="CJA00208b.1">
    <property type="protein sequence ID" value="CJA00208b.1"/>
    <property type="gene ID" value="WBGene00119412"/>
</dbReference>
<dbReference type="InterPro" id="IPR002918">
    <property type="entry name" value="Lipase_EstA/Esterase_EstB"/>
</dbReference>
<accession>A0A8R1HK75</accession>
<organism evidence="2 3">
    <name type="scientific">Caenorhabditis japonica</name>
    <dbReference type="NCBI Taxonomy" id="281687"/>
    <lineage>
        <taxon>Eukaryota</taxon>
        <taxon>Metazoa</taxon>
        <taxon>Ecdysozoa</taxon>
        <taxon>Nematoda</taxon>
        <taxon>Chromadorea</taxon>
        <taxon>Rhabditida</taxon>
        <taxon>Rhabditina</taxon>
        <taxon>Rhabditomorpha</taxon>
        <taxon>Rhabditoidea</taxon>
        <taxon>Rhabditidae</taxon>
        <taxon>Peloderinae</taxon>
        <taxon>Caenorhabditis</taxon>
    </lineage>
</organism>
<feature type="signal peptide" evidence="1">
    <location>
        <begin position="1"/>
        <end position="16"/>
    </location>
</feature>
<sequence>MISLSLLSCILGTVISQEYGPITAHFDAWLDVNGYGKYDYARLDLGTAGSFGGLSSEKDIQFVSFVFEYYFDTSKDPVIFFHGNSDAALTANNFSTGWTKTVKYFLSQGYTLAHLYGTSWGNTNTTAAVERDHDCATVTRLRKFTEAVMEYTGAKQINIISHSMGVTLARKVIFGGYINAEDGECFIGKPLGNKVRAILGIAGANFGLCACVGHWLGVMWPTCNDDNGLWPGETCYPNRLDGMCATSPLPYPCNGLTYSKFLMDLNNSKMKPAQHIFSMWSMGDDLIGDGNMVWGRPTSEIPYSDGNKVYTNYTHMETKLNTTADQFHIITQLSIP</sequence>
<dbReference type="InterPro" id="IPR029058">
    <property type="entry name" value="AB_hydrolase_fold"/>
</dbReference>
<evidence type="ECO:0000256" key="1">
    <source>
        <dbReference type="SAM" id="SignalP"/>
    </source>
</evidence>
<evidence type="ECO:0008006" key="4">
    <source>
        <dbReference type="Google" id="ProtNLM"/>
    </source>
</evidence>
<keyword evidence="3" id="KW-1185">Reference proteome</keyword>
<dbReference type="Gene3D" id="3.40.50.1820">
    <property type="entry name" value="alpha/beta hydrolase"/>
    <property type="match status" value="1"/>
</dbReference>
<dbReference type="GO" id="GO:0016042">
    <property type="term" value="P:lipid catabolic process"/>
    <property type="evidence" value="ECO:0007669"/>
    <property type="project" value="InterPro"/>
</dbReference>
<dbReference type="AlphaFoldDB" id="A0A8R1HK75"/>
<evidence type="ECO:0000313" key="3">
    <source>
        <dbReference type="Proteomes" id="UP000005237"/>
    </source>
</evidence>
<dbReference type="FunFam" id="3.40.50.1820:FF:000191">
    <property type="entry name" value="LIPaSe related"/>
    <property type="match status" value="1"/>
</dbReference>
<evidence type="ECO:0000313" key="2">
    <source>
        <dbReference type="EnsemblMetazoa" id="CJA00208b.1"/>
    </source>
</evidence>
<proteinExistence type="predicted"/>
<dbReference type="PANTHER" id="PTHR32015:SF2">
    <property type="entry name" value="LIPASE"/>
    <property type="match status" value="1"/>
</dbReference>
<dbReference type="Proteomes" id="UP000005237">
    <property type="component" value="Unassembled WGS sequence"/>
</dbReference>